<name>A0ABD1QIS7_9LAMI</name>
<accession>A0ABD1QIS7</accession>
<evidence type="ECO:0000313" key="1">
    <source>
        <dbReference type="EMBL" id="KAL2476125.1"/>
    </source>
</evidence>
<keyword evidence="2" id="KW-1185">Reference proteome</keyword>
<gene>
    <name evidence="1" type="ORF">Adt_36861</name>
</gene>
<sequence>MGIRDFFNSTTETVKRNTPDVTPVKNACRTSYNYGSAALTKIDNVVRVNGLQMLNQWLPDDETKSKIGTFAAKLATNAGLYALQEGYKLVPGGVAVSNIVSKTIKEVKHETSNDIPKLLEERVGTPGKQFTGATKLVDRAEMQLGSLDRVNVPGARKLVDRAEMQLGSLDRINVDSIDNQKPEDVIRIFMMKEFFATRFFEDLMVPKMRRGKKPE</sequence>
<reference evidence="2" key="1">
    <citation type="submission" date="2024-07" db="EMBL/GenBank/DDBJ databases">
        <title>Two chromosome-level genome assemblies of Korean endemic species Abeliophyllum distichum and Forsythia ovata (Oleaceae).</title>
        <authorList>
            <person name="Jang H."/>
        </authorList>
    </citation>
    <scope>NUCLEOTIDE SEQUENCE [LARGE SCALE GENOMIC DNA]</scope>
</reference>
<dbReference type="AlphaFoldDB" id="A0ABD1QIS7"/>
<dbReference type="Proteomes" id="UP001604336">
    <property type="component" value="Unassembled WGS sequence"/>
</dbReference>
<protein>
    <submittedName>
        <fullName evidence="1">Uncharacterized protein</fullName>
    </submittedName>
</protein>
<evidence type="ECO:0000313" key="2">
    <source>
        <dbReference type="Proteomes" id="UP001604336"/>
    </source>
</evidence>
<dbReference type="EMBL" id="JBFOLK010000011">
    <property type="protein sequence ID" value="KAL2476125.1"/>
    <property type="molecule type" value="Genomic_DNA"/>
</dbReference>
<comment type="caution">
    <text evidence="1">The sequence shown here is derived from an EMBL/GenBank/DDBJ whole genome shotgun (WGS) entry which is preliminary data.</text>
</comment>
<proteinExistence type="predicted"/>
<organism evidence="1 2">
    <name type="scientific">Abeliophyllum distichum</name>
    <dbReference type="NCBI Taxonomy" id="126358"/>
    <lineage>
        <taxon>Eukaryota</taxon>
        <taxon>Viridiplantae</taxon>
        <taxon>Streptophyta</taxon>
        <taxon>Embryophyta</taxon>
        <taxon>Tracheophyta</taxon>
        <taxon>Spermatophyta</taxon>
        <taxon>Magnoliopsida</taxon>
        <taxon>eudicotyledons</taxon>
        <taxon>Gunneridae</taxon>
        <taxon>Pentapetalae</taxon>
        <taxon>asterids</taxon>
        <taxon>lamiids</taxon>
        <taxon>Lamiales</taxon>
        <taxon>Oleaceae</taxon>
        <taxon>Forsythieae</taxon>
        <taxon>Abeliophyllum</taxon>
    </lineage>
</organism>